<protein>
    <submittedName>
        <fullName evidence="2">Uncharacterized protein</fullName>
    </submittedName>
</protein>
<accession>A0A2P2L2G7</accession>
<reference evidence="2" key="1">
    <citation type="submission" date="2018-02" db="EMBL/GenBank/DDBJ databases">
        <title>Rhizophora mucronata_Transcriptome.</title>
        <authorList>
            <person name="Meera S.P."/>
            <person name="Sreeshan A."/>
            <person name="Augustine A."/>
        </authorList>
    </citation>
    <scope>NUCLEOTIDE SEQUENCE</scope>
    <source>
        <tissue evidence="2">Leaf</tissue>
    </source>
</reference>
<dbReference type="EMBL" id="GGEC01031661">
    <property type="protein sequence ID" value="MBX12145.1"/>
    <property type="molecule type" value="Transcribed_RNA"/>
</dbReference>
<keyword evidence="1" id="KW-0812">Transmembrane</keyword>
<dbReference type="AlphaFoldDB" id="A0A2P2L2G7"/>
<keyword evidence="1" id="KW-0472">Membrane</keyword>
<evidence type="ECO:0000313" key="2">
    <source>
        <dbReference type="EMBL" id="MBX12145.1"/>
    </source>
</evidence>
<proteinExistence type="predicted"/>
<evidence type="ECO:0000256" key="1">
    <source>
        <dbReference type="SAM" id="Phobius"/>
    </source>
</evidence>
<organism evidence="2">
    <name type="scientific">Rhizophora mucronata</name>
    <name type="common">Asiatic mangrove</name>
    <dbReference type="NCBI Taxonomy" id="61149"/>
    <lineage>
        <taxon>Eukaryota</taxon>
        <taxon>Viridiplantae</taxon>
        <taxon>Streptophyta</taxon>
        <taxon>Embryophyta</taxon>
        <taxon>Tracheophyta</taxon>
        <taxon>Spermatophyta</taxon>
        <taxon>Magnoliopsida</taxon>
        <taxon>eudicotyledons</taxon>
        <taxon>Gunneridae</taxon>
        <taxon>Pentapetalae</taxon>
        <taxon>rosids</taxon>
        <taxon>fabids</taxon>
        <taxon>Malpighiales</taxon>
        <taxon>Rhizophoraceae</taxon>
        <taxon>Rhizophora</taxon>
    </lineage>
</organism>
<keyword evidence="1" id="KW-1133">Transmembrane helix</keyword>
<feature type="transmembrane region" description="Helical" evidence="1">
    <location>
        <begin position="20"/>
        <end position="39"/>
    </location>
</feature>
<sequence length="43" mass="4707">MMGLFSGVLIAQATQRLTVLAVAPVAALMMRNMIMFLLLKARN</sequence>
<name>A0A2P2L2G7_RHIMU</name>